<sequence length="737" mass="78487">MSTVSLSFYKARQQTSWYDSSTNPTLMGYNNDSYFDQGVVYQMPVSVTPGYVIQKLTFNVGNISSDRSFDNVNVYAVIYSSDPTGGFAGNTAPGNYSWRGSAYTYINGSSGTSNIVIDVNVNITSSRTYYLFLTTDSGSPLDPYMRGSTNISCSLSEIRPETPATSINVSTTLYMDQSFQISWSPYTSGYTYTVRYSFVNHEAQHEIASRTTANSTWCNVSSNAFGSSIPNSTSGSFKIYVISYNSGGTQVGETSADFTLNLPTSNRAPTVLDGWASASYTAVASNCVAGYSDIQVAVNTDLITFNYGATLKQVNINCNSYNGITKTSGTFNCGKAIAGNNIVTVTVYDSRGLGTTYTQTVVAKPYSPPSFNSLSVIRCDSKGNESSSGTYYAVTPSVSYTSYDGNNTLTIKTRWQVFGGSYSSYTNISNNVKSAAQGGGNIATTSSYLIEVVAIDSIGQSSTQTRTLTNTSVAATLNLKSNGLGAAFFGLSSTDKELTVFGRVGVNSPTNLGFAQHNFDGALLLASGDSWGSENGIYKGNGDGIKMGADGFCNIAIKSWYGIGFVDGFGGTGVAAGIDCRLGDLYVRRDARVGSWIYGQRLQLESNSGNGIYRNGGHSSWIGARDQALVRRDGFDNTLGAFWPVTSCKSDTGTWDVGTLGNSYYFSFASDTDYTADNNVTKSIYMTNTGDFVAPGWLTGTGVGIGAGGLVLNDIGASCGTAEPSGGWNGRFYFQYS</sequence>
<dbReference type="EMBL" id="BK015882">
    <property type="protein sequence ID" value="DAD71418.1"/>
    <property type="molecule type" value="Genomic_DNA"/>
</dbReference>
<reference evidence="1" key="1">
    <citation type="journal article" date="2021" name="Proc. Natl. Acad. Sci. U.S.A.">
        <title>A Catalog of Tens of Thousands of Viruses from Human Metagenomes Reveals Hidden Associations with Chronic Diseases.</title>
        <authorList>
            <person name="Tisza M.J."/>
            <person name="Buck C.B."/>
        </authorList>
    </citation>
    <scope>NUCLEOTIDE SEQUENCE</scope>
    <source>
        <strain evidence="1">Ctsf32</strain>
    </source>
</reference>
<evidence type="ECO:0000313" key="1">
    <source>
        <dbReference type="EMBL" id="DAD71418.1"/>
    </source>
</evidence>
<protein>
    <submittedName>
        <fullName evidence="1">Uncharacterized protein</fullName>
    </submittedName>
</protein>
<organism evidence="1">
    <name type="scientific">Siphoviridae sp. ctsf32</name>
    <dbReference type="NCBI Taxonomy" id="2827594"/>
    <lineage>
        <taxon>Viruses</taxon>
        <taxon>Duplodnaviria</taxon>
        <taxon>Heunggongvirae</taxon>
        <taxon>Uroviricota</taxon>
        <taxon>Caudoviricetes</taxon>
    </lineage>
</organism>
<name>A0A8S5LNA3_9CAUD</name>
<proteinExistence type="predicted"/>
<accession>A0A8S5LNA3</accession>